<dbReference type="EMBL" id="HE576753">
    <property type="protein sequence ID" value="CCC68550.1"/>
    <property type="molecule type" value="Genomic_DNA"/>
</dbReference>
<feature type="domain" description="C2H2-type" evidence="6">
    <location>
        <begin position="195"/>
        <end position="222"/>
    </location>
</feature>
<dbReference type="Proteomes" id="UP000001640">
    <property type="component" value="Chromosome 2"/>
</dbReference>
<dbReference type="PANTHER" id="PTHR23235">
    <property type="entry name" value="KRUEPPEL-LIKE TRANSCRIPTION FACTOR"/>
    <property type="match status" value="1"/>
</dbReference>
<dbReference type="SUPFAM" id="SSF57667">
    <property type="entry name" value="beta-beta-alpha zinc fingers"/>
    <property type="match status" value="1"/>
</dbReference>
<evidence type="ECO:0000256" key="4">
    <source>
        <dbReference type="PROSITE-ProRule" id="PRU00042"/>
    </source>
</evidence>
<reference key="2">
    <citation type="submission" date="2011-08" db="EMBL/GenBank/DDBJ databases">
        <title>Genome sequence of Naumovozyma castellii.</title>
        <authorList>
            <person name="Gordon J.L."/>
            <person name="Armisen D."/>
            <person name="Proux-Wera E."/>
            <person name="OhEigeartaigh S.S."/>
            <person name="Byrne K.P."/>
            <person name="Wolfe K.H."/>
        </authorList>
    </citation>
    <scope>NUCLEOTIDE SEQUENCE</scope>
    <source>
        <strain>Type strain:CBS 4309</strain>
    </source>
</reference>
<evidence type="ECO:0000256" key="3">
    <source>
        <dbReference type="ARBA" id="ARBA00022833"/>
    </source>
</evidence>
<feature type="domain" description="C2H2-type" evidence="6">
    <location>
        <begin position="223"/>
        <end position="252"/>
    </location>
</feature>
<protein>
    <recommendedName>
        <fullName evidence="6">C2H2-type domain-containing protein</fullName>
    </recommendedName>
</protein>
<evidence type="ECO:0000259" key="6">
    <source>
        <dbReference type="PROSITE" id="PS50157"/>
    </source>
</evidence>
<proteinExistence type="predicted"/>
<dbReference type="GO" id="GO:0008270">
    <property type="term" value="F:zinc ion binding"/>
    <property type="evidence" value="ECO:0007669"/>
    <property type="project" value="UniProtKB-KW"/>
</dbReference>
<evidence type="ECO:0000256" key="1">
    <source>
        <dbReference type="ARBA" id="ARBA00022723"/>
    </source>
</evidence>
<keyword evidence="1" id="KW-0479">Metal-binding</keyword>
<evidence type="ECO:0000256" key="2">
    <source>
        <dbReference type="ARBA" id="ARBA00022771"/>
    </source>
</evidence>
<dbReference type="FunCoup" id="G0VAM4">
    <property type="interactions" value="90"/>
</dbReference>
<dbReference type="Gene3D" id="3.30.160.60">
    <property type="entry name" value="Classic Zinc Finger"/>
    <property type="match status" value="2"/>
</dbReference>
<dbReference type="RefSeq" id="XP_003674922.1">
    <property type="nucleotide sequence ID" value="XM_003674874.1"/>
</dbReference>
<feature type="region of interest" description="Disordered" evidence="5">
    <location>
        <begin position="35"/>
        <end position="61"/>
    </location>
</feature>
<dbReference type="PROSITE" id="PS00028">
    <property type="entry name" value="ZINC_FINGER_C2H2_1"/>
    <property type="match status" value="2"/>
</dbReference>
<dbReference type="GO" id="GO:0000978">
    <property type="term" value="F:RNA polymerase II cis-regulatory region sequence-specific DNA binding"/>
    <property type="evidence" value="ECO:0007669"/>
    <property type="project" value="TreeGrafter"/>
</dbReference>
<dbReference type="PANTHER" id="PTHR23235:SF120">
    <property type="entry name" value="KRUPPEL-LIKE FACTOR 15"/>
    <property type="match status" value="1"/>
</dbReference>
<sequence>MTLSNPQISTVMYQNSSPLNQYQMNITPNTKISKPNKFTSSRSHFNTSYNKSLEPNHSSTNNYNLRSSVVLPSISTLVSDVYHQPAQTNSVVSTPESSYQYMNYPSTTQYGVYNPITLPIGISMPPVPVIQLQLANTIPVQQFQQVVNSPPQALPVVRSSSLPSTTSTSTSNSNNMIHQHLSKVYVEQQLMKNTKECPVCGKMCSRPSTLKTHFLIHTGDTPFKCTYHGCKKSFNVKSNMFRHLKCHERKKNKKLQ</sequence>
<dbReference type="PROSITE" id="PS50157">
    <property type="entry name" value="ZINC_FINGER_C2H2_2"/>
    <property type="match status" value="2"/>
</dbReference>
<dbReference type="InParanoid" id="G0VAM4"/>
<dbReference type="SMART" id="SM00355">
    <property type="entry name" value="ZnF_C2H2"/>
    <property type="match status" value="2"/>
</dbReference>
<accession>G0VAM4</accession>
<dbReference type="OrthoDB" id="6077919at2759"/>
<reference evidence="7 8" key="1">
    <citation type="journal article" date="2011" name="Proc. Natl. Acad. Sci. U.S.A.">
        <title>Evolutionary erosion of yeast sex chromosomes by mating-type switching accidents.</title>
        <authorList>
            <person name="Gordon J.L."/>
            <person name="Armisen D."/>
            <person name="Proux-Wera E."/>
            <person name="Oheigeartaigh S.S."/>
            <person name="Byrne K.P."/>
            <person name="Wolfe K.H."/>
        </authorList>
    </citation>
    <scope>NUCLEOTIDE SEQUENCE [LARGE SCALE GENOMIC DNA]</scope>
    <source>
        <strain evidence="8">ATCC 76901 / BCRC 22586 / CBS 4309 / NBRC 1992 / NRRL Y-12630</strain>
    </source>
</reference>
<keyword evidence="3" id="KW-0862">Zinc</keyword>
<evidence type="ECO:0000313" key="7">
    <source>
        <dbReference type="EMBL" id="CCC68550.1"/>
    </source>
</evidence>
<dbReference type="GO" id="GO:0000981">
    <property type="term" value="F:DNA-binding transcription factor activity, RNA polymerase II-specific"/>
    <property type="evidence" value="ECO:0007669"/>
    <property type="project" value="TreeGrafter"/>
</dbReference>
<organism evidence="7 8">
    <name type="scientific">Naumovozyma castellii</name>
    <name type="common">Yeast</name>
    <name type="synonym">Saccharomyces castellii</name>
    <dbReference type="NCBI Taxonomy" id="27288"/>
    <lineage>
        <taxon>Eukaryota</taxon>
        <taxon>Fungi</taxon>
        <taxon>Dikarya</taxon>
        <taxon>Ascomycota</taxon>
        <taxon>Saccharomycotina</taxon>
        <taxon>Saccharomycetes</taxon>
        <taxon>Saccharomycetales</taxon>
        <taxon>Saccharomycetaceae</taxon>
        <taxon>Naumovozyma</taxon>
    </lineage>
</organism>
<dbReference type="AlphaFoldDB" id="G0VAM4"/>
<dbReference type="eggNOG" id="KOG1721">
    <property type="taxonomic scope" value="Eukaryota"/>
</dbReference>
<evidence type="ECO:0000256" key="5">
    <source>
        <dbReference type="SAM" id="MobiDB-lite"/>
    </source>
</evidence>
<dbReference type="InterPro" id="IPR036236">
    <property type="entry name" value="Znf_C2H2_sf"/>
</dbReference>
<evidence type="ECO:0000313" key="8">
    <source>
        <dbReference type="Proteomes" id="UP000001640"/>
    </source>
</evidence>
<gene>
    <name evidence="7" type="primary">NCAS0B04660</name>
    <name evidence="7" type="ordered locus">NCAS_0B04660</name>
</gene>
<dbReference type="OMA" id="NNSERKY"/>
<keyword evidence="2 4" id="KW-0863">Zinc-finger</keyword>
<dbReference type="InterPro" id="IPR013087">
    <property type="entry name" value="Znf_C2H2_type"/>
</dbReference>
<keyword evidence="8" id="KW-1185">Reference proteome</keyword>
<dbReference type="HOGENOM" id="CLU_957153_0_0_1"/>
<dbReference type="GeneID" id="96902108"/>
<dbReference type="KEGG" id="ncs:NCAS_0B04660"/>
<name>G0VAM4_NAUCA</name>